<protein>
    <recommendedName>
        <fullName evidence="3">Protein CR006 P-loop domain-containing protein</fullName>
    </recommendedName>
</protein>
<dbReference type="GO" id="GO:0016887">
    <property type="term" value="F:ATP hydrolysis activity"/>
    <property type="evidence" value="ECO:0007669"/>
    <property type="project" value="InterPro"/>
</dbReference>
<name>A0A0C5J8L1_9PROT</name>
<proteinExistence type="predicted"/>
<dbReference type="Gene3D" id="3.40.50.300">
    <property type="entry name" value="P-loop containing nucleotide triphosphate hydrolases"/>
    <property type="match status" value="1"/>
</dbReference>
<dbReference type="HOGENOM" id="CLU_025181_0_0_4"/>
<dbReference type="KEGG" id="rbu:PG1C_04960"/>
<keyword evidence="5" id="KW-1185">Reference proteome</keyword>
<evidence type="ECO:0000313" key="5">
    <source>
        <dbReference type="Proteomes" id="UP000061603"/>
    </source>
</evidence>
<evidence type="ECO:0000256" key="2">
    <source>
        <dbReference type="ARBA" id="ARBA00022840"/>
    </source>
</evidence>
<accession>A0A0C5J8L1</accession>
<feature type="domain" description="Protein CR006 P-loop" evidence="3">
    <location>
        <begin position="339"/>
        <end position="491"/>
    </location>
</feature>
<gene>
    <name evidence="4" type="ORF">PG1C_04960</name>
</gene>
<dbReference type="RefSeq" id="WP_202636314.1">
    <property type="nucleotide sequence ID" value="NZ_CP010554.1"/>
</dbReference>
<dbReference type="STRING" id="1565605.PG1C_04960"/>
<dbReference type="GO" id="GO:0005524">
    <property type="term" value="F:ATP binding"/>
    <property type="evidence" value="ECO:0007669"/>
    <property type="project" value="UniProtKB-KW"/>
</dbReference>
<dbReference type="InterPro" id="IPR027417">
    <property type="entry name" value="P-loop_NTPase"/>
</dbReference>
<dbReference type="Proteomes" id="UP000061603">
    <property type="component" value="Chromosome"/>
</dbReference>
<evidence type="ECO:0000259" key="3">
    <source>
        <dbReference type="Pfam" id="PF13166"/>
    </source>
</evidence>
<dbReference type="PROSITE" id="PS00211">
    <property type="entry name" value="ABC_TRANSPORTER_1"/>
    <property type="match status" value="1"/>
</dbReference>
<dbReference type="Pfam" id="PF13166">
    <property type="entry name" value="AAA_13"/>
    <property type="match status" value="1"/>
</dbReference>
<organism evidence="4 5">
    <name type="scientific">Rugosibacter aromaticivorans</name>
    <dbReference type="NCBI Taxonomy" id="1565605"/>
    <lineage>
        <taxon>Bacteria</taxon>
        <taxon>Pseudomonadati</taxon>
        <taxon>Pseudomonadota</taxon>
        <taxon>Betaproteobacteria</taxon>
        <taxon>Nitrosomonadales</taxon>
        <taxon>Sterolibacteriaceae</taxon>
        <taxon>Rugosibacter</taxon>
    </lineage>
</organism>
<evidence type="ECO:0000313" key="4">
    <source>
        <dbReference type="EMBL" id="AJP47984.1"/>
    </source>
</evidence>
<dbReference type="PATRIC" id="fig|1565605.3.peg.1040"/>
<dbReference type="InterPro" id="IPR026866">
    <property type="entry name" value="CR006_AAA"/>
</dbReference>
<evidence type="ECO:0000256" key="1">
    <source>
        <dbReference type="ARBA" id="ARBA00022741"/>
    </source>
</evidence>
<sequence>MKVELRRCNNIEAGVVEIVEQTLNLKYAINGSGKTTIARAVLASINERLGTDKNALAALTPFKYRKDGAPKPEVIGIDSVQSIKVFDEKYLSDVTFQSDELLKGSFDIFIRGEAYEQGMKEIDAQVASMQKALSEDKDIGDLISDFNEISGSFGKETKSGIHGASGLAKAFKDGNKVQNIPAGLEPYKSYIQHSENYKWVGWQLSGRDFVDIDSGCPYCTSDIQGKRETIKRVGEVYQAKVIENLNKIVSAFSRLNKYFSDDTKAKIAEFVRCVGGYTDDQAEFLREVKGQIDRLSAKFVKAQRLGFSSLKEVDKVIDGLNDHKIDLSLFLHLQSENTKQKVEIVNTAIEKLLEQAGQLQGMIKKQKLLIENLVKENSAGINAFLQNAGYVYRVSLLDDGTGQHRLKLIHSDADGEITNAKTHLSYGERNAFALVLFMYDVLKANPDLVVLDDPISSFDKNKKYAIVEMLFRKGSGSLRDKTVLLLTHDLEPIVDLLVHHSDRFKKPFATFLQNSNGVLTEQEIGRADIRTFIEIADENTAAGSHVLNRLIYLRRRLEVAGNKGLAFQVISNVLHKRQVPEMNYGGSIRPMEPDELRDGTNEILAEIPEFDYDKALGLVTDDKAMIDLYDKTTSNYEKLHLYRMIFDDKNDLIGSDVIQKFINEAFHIENDYIYQLNPREFQTVPHFVIEQCDHYVIALSN</sequence>
<keyword evidence="1" id="KW-0547">Nucleotide-binding</keyword>
<dbReference type="InterPro" id="IPR017871">
    <property type="entry name" value="ABC_transporter-like_CS"/>
</dbReference>
<dbReference type="EMBL" id="CP010554">
    <property type="protein sequence ID" value="AJP47984.1"/>
    <property type="molecule type" value="Genomic_DNA"/>
</dbReference>
<reference evidence="4 5" key="1">
    <citation type="journal article" date="2015" name="Genome Announc.">
        <title>Complete Genome Sequence of a Novel Bacterium within the Family Rhodocyclaceae That Degrades Polycyclic Aromatic Hydrocarbons.</title>
        <authorList>
            <person name="Singleton D.R."/>
            <person name="Dickey A.N."/>
            <person name="Scholl E.H."/>
            <person name="Wright F.A."/>
            <person name="Aitken M.D."/>
        </authorList>
    </citation>
    <scope>NUCLEOTIDE SEQUENCE [LARGE SCALE GENOMIC DNA]</scope>
    <source>
        <strain evidence="5">PG1-Ca6</strain>
    </source>
</reference>
<dbReference type="SUPFAM" id="SSF52540">
    <property type="entry name" value="P-loop containing nucleoside triphosphate hydrolases"/>
    <property type="match status" value="1"/>
</dbReference>
<dbReference type="AlphaFoldDB" id="A0A0C5J8L1"/>
<keyword evidence="2" id="KW-0067">ATP-binding</keyword>